<dbReference type="EMBL" id="JNUP01000072">
    <property type="protein sequence ID" value="KGE70698.1"/>
    <property type="molecule type" value="Genomic_DNA"/>
</dbReference>
<dbReference type="RefSeq" id="WP_037550065.1">
    <property type="nucleotide sequence ID" value="NZ_JNUP01000072.1"/>
</dbReference>
<dbReference type="Gene3D" id="3.30.70.1730">
    <property type="match status" value="1"/>
</dbReference>
<sequence length="178" mass="19657">MSDYVTKINQNKKEAVSAIKDSFSEVKDFIFTDYRGLSVDQITTLRAKLREVHAEYHVVKNNYAKIAFKDLEYPLVDEYLVGPTAIALARDESGPVAKALMELTKDWPLQVKGGIINGSVFDAVQVDAYSKLPGRLELLASLMGTMNAPLQNFVYALNGVTTKLVRTVQAVADQKAQG</sequence>
<dbReference type="eggNOG" id="COG0244">
    <property type="taxonomic scope" value="Bacteria"/>
</dbReference>
<evidence type="ECO:0000256" key="1">
    <source>
        <dbReference type="ARBA" id="ARBA00002633"/>
    </source>
</evidence>
<dbReference type="CDD" id="cd05797">
    <property type="entry name" value="Ribosomal_L10"/>
    <property type="match status" value="1"/>
</dbReference>
<dbReference type="NCBIfam" id="NF000955">
    <property type="entry name" value="PRK00099.1-1"/>
    <property type="match status" value="1"/>
</dbReference>
<comment type="function">
    <text evidence="1 7">Forms part of the ribosomal stalk, playing a central role in the interaction of the ribosome with GTP-bound translation factors.</text>
</comment>
<dbReference type="GO" id="GO:0015934">
    <property type="term" value="C:large ribosomal subunit"/>
    <property type="evidence" value="ECO:0007669"/>
    <property type="project" value="InterPro"/>
</dbReference>
<comment type="subunit">
    <text evidence="7">Part of the ribosomal stalk of the 50S ribosomal subunit. The N-terminus interacts with L11 and the large rRNA to form the base of the stalk. The C-terminus forms an elongated spine to which L12 dimers bind in a sequential fashion forming a multimeric L10(L12)X complex.</text>
</comment>
<evidence type="ECO:0000313" key="8">
    <source>
        <dbReference type="EMBL" id="KGE70698.1"/>
    </source>
</evidence>
<dbReference type="InterPro" id="IPR047865">
    <property type="entry name" value="Ribosomal_uL10_bac_type"/>
</dbReference>
<dbReference type="GO" id="GO:0006412">
    <property type="term" value="P:translation"/>
    <property type="evidence" value="ECO:0007669"/>
    <property type="project" value="UniProtKB-UniRule"/>
</dbReference>
<keyword evidence="7" id="KW-0694">RNA-binding</keyword>
<dbReference type="GO" id="GO:0003735">
    <property type="term" value="F:structural constituent of ribosome"/>
    <property type="evidence" value="ECO:0007669"/>
    <property type="project" value="InterPro"/>
</dbReference>
<evidence type="ECO:0000256" key="5">
    <source>
        <dbReference type="ARBA" id="ARBA00023274"/>
    </source>
</evidence>
<dbReference type="STRING" id="1480694.DC28_14395"/>
<keyword evidence="3 7" id="KW-0699">rRNA-binding</keyword>
<accession>A0A098QTG7</accession>
<keyword evidence="5 7" id="KW-0687">Ribonucleoprotein</keyword>
<reference evidence="8 9" key="1">
    <citation type="submission" date="2014-05" db="EMBL/GenBank/DDBJ databases">
        <title>De novo Genome Sequence of Spirocheata sp.</title>
        <authorList>
            <person name="Shivani Y."/>
            <person name="Subhash Y."/>
            <person name="Tushar L."/>
            <person name="Sasikala C."/>
            <person name="Ramana C.V."/>
        </authorList>
    </citation>
    <scope>NUCLEOTIDE SEQUENCE [LARGE SCALE GENOMIC DNA]</scope>
    <source>
        <strain evidence="8 9">JC230</strain>
    </source>
</reference>
<dbReference type="OrthoDB" id="9808307at2"/>
<proteinExistence type="inferred from homology"/>
<dbReference type="InterPro" id="IPR001790">
    <property type="entry name" value="Ribosomal_uL10"/>
</dbReference>
<dbReference type="SUPFAM" id="SSF160369">
    <property type="entry name" value="Ribosomal protein L10-like"/>
    <property type="match status" value="1"/>
</dbReference>
<dbReference type="GO" id="GO:0070180">
    <property type="term" value="F:large ribosomal subunit rRNA binding"/>
    <property type="evidence" value="ECO:0007669"/>
    <property type="project" value="UniProtKB-UniRule"/>
</dbReference>
<dbReference type="PROSITE" id="PS01109">
    <property type="entry name" value="RIBOSOMAL_L10"/>
    <property type="match status" value="1"/>
</dbReference>
<comment type="similarity">
    <text evidence="2 7">Belongs to the universal ribosomal protein uL10 family.</text>
</comment>
<evidence type="ECO:0000256" key="7">
    <source>
        <dbReference type="HAMAP-Rule" id="MF_00362"/>
    </source>
</evidence>
<dbReference type="Proteomes" id="UP000029692">
    <property type="component" value="Unassembled WGS sequence"/>
</dbReference>
<dbReference type="InterPro" id="IPR022973">
    <property type="entry name" value="Ribosomal_uL10_bac"/>
</dbReference>
<keyword evidence="9" id="KW-1185">Reference proteome</keyword>
<dbReference type="PANTHER" id="PTHR11560">
    <property type="entry name" value="39S RIBOSOMAL PROTEIN L10, MITOCHONDRIAL"/>
    <property type="match status" value="1"/>
</dbReference>
<dbReference type="InterPro" id="IPR002363">
    <property type="entry name" value="Ribosomal_uL10_CS_bac"/>
</dbReference>
<dbReference type="AlphaFoldDB" id="A0A098QTG7"/>
<comment type="caution">
    <text evidence="8">The sequence shown here is derived from an EMBL/GenBank/DDBJ whole genome shotgun (WGS) entry which is preliminary data.</text>
</comment>
<dbReference type="HAMAP" id="MF_00362">
    <property type="entry name" value="Ribosomal_uL10"/>
    <property type="match status" value="1"/>
</dbReference>
<evidence type="ECO:0000256" key="2">
    <source>
        <dbReference type="ARBA" id="ARBA00008889"/>
    </source>
</evidence>
<keyword evidence="4 7" id="KW-0689">Ribosomal protein</keyword>
<evidence type="ECO:0000313" key="9">
    <source>
        <dbReference type="Proteomes" id="UP000029692"/>
    </source>
</evidence>
<evidence type="ECO:0000256" key="3">
    <source>
        <dbReference type="ARBA" id="ARBA00022730"/>
    </source>
</evidence>
<gene>
    <name evidence="7" type="primary">rplJ</name>
    <name evidence="8" type="ORF">DC28_14395</name>
</gene>
<protein>
    <recommendedName>
        <fullName evidence="6 7">Large ribosomal subunit protein uL10</fullName>
    </recommendedName>
</protein>
<dbReference type="Pfam" id="PF00466">
    <property type="entry name" value="Ribosomal_L10"/>
    <property type="match status" value="1"/>
</dbReference>
<evidence type="ECO:0000256" key="4">
    <source>
        <dbReference type="ARBA" id="ARBA00022980"/>
    </source>
</evidence>
<evidence type="ECO:0000256" key="6">
    <source>
        <dbReference type="ARBA" id="ARBA00035202"/>
    </source>
</evidence>
<dbReference type="Gene3D" id="6.10.250.290">
    <property type="match status" value="1"/>
</dbReference>
<dbReference type="InterPro" id="IPR043141">
    <property type="entry name" value="Ribosomal_uL10-like_sf"/>
</dbReference>
<name>A0A098QTG7_9SPIO</name>
<organism evidence="8 9">
    <name type="scientific">Spirochaeta lutea</name>
    <dbReference type="NCBI Taxonomy" id="1480694"/>
    <lineage>
        <taxon>Bacteria</taxon>
        <taxon>Pseudomonadati</taxon>
        <taxon>Spirochaetota</taxon>
        <taxon>Spirochaetia</taxon>
        <taxon>Spirochaetales</taxon>
        <taxon>Spirochaetaceae</taxon>
        <taxon>Spirochaeta</taxon>
    </lineage>
</organism>